<reference evidence="4" key="1">
    <citation type="submission" date="2010-08" db="EMBL/GenBank/DDBJ databases">
        <authorList>
            <consortium name="Caenorhabditis japonica Sequencing Consortium"/>
            <person name="Wilson R.K."/>
        </authorList>
    </citation>
    <scope>NUCLEOTIDE SEQUENCE [LARGE SCALE GENOMIC DNA]</scope>
    <source>
        <strain evidence="4">DF5081</strain>
    </source>
</reference>
<name>A0A8R1HXB5_CAEJA</name>
<evidence type="ECO:0000256" key="1">
    <source>
        <dbReference type="SAM" id="SignalP"/>
    </source>
</evidence>
<dbReference type="InterPro" id="IPR016187">
    <property type="entry name" value="CTDL_fold"/>
</dbReference>
<dbReference type="OMA" id="TYGNFWI"/>
<sequence>MLSSLILSLLSVFLVNADVACNYGDTEFDGYCYQFVNQRVLYPDAQAYCATQGGTVVRIRGPTDAKWIVSTAITEFQATYGNFWIGLHKEEDQFIWDDGADISYLNWAAGYPFSGYDYVGAQLSNAKWISVASSKTLPFVCYYEKGQNGKQSTTSVVTEPVGSVCDESDLLLENRCYSFNPTLLSHDRAQQACEATGKTLAIFDDVAQINFVTSTAISEFAMTYGTFWIGLKKNEKTGNFYWANGKINTLKRWIPGYPFQQQSVVSLQVSNGKWKTSDQTTSLPSVCSGYLQ</sequence>
<accession>A0A8R1HXB5</accession>
<dbReference type="PANTHER" id="PTHR23062:SF6">
    <property type="entry name" value="C-TYPE LECTIN DOMAIN-CONTAINING PROTEIN"/>
    <property type="match status" value="1"/>
</dbReference>
<dbReference type="AlphaFoldDB" id="A0A8R1HXB5"/>
<protein>
    <recommendedName>
        <fullName evidence="2">C-type lectin domain-containing protein</fullName>
    </recommendedName>
</protein>
<feature type="domain" description="C-type lectin" evidence="2">
    <location>
        <begin position="28"/>
        <end position="142"/>
    </location>
</feature>
<evidence type="ECO:0000313" key="3">
    <source>
        <dbReference type="EnsemblMetazoa" id="CJA11116.1"/>
    </source>
</evidence>
<dbReference type="PANTHER" id="PTHR23062">
    <property type="entry name" value="HYPOTHETICAL PROTEIN C.ELEGANS"/>
    <property type="match status" value="1"/>
</dbReference>
<feature type="domain" description="C-type lectin" evidence="2">
    <location>
        <begin position="172"/>
        <end position="288"/>
    </location>
</feature>
<dbReference type="PROSITE" id="PS50041">
    <property type="entry name" value="C_TYPE_LECTIN_2"/>
    <property type="match status" value="2"/>
</dbReference>
<dbReference type="GO" id="GO:0045087">
    <property type="term" value="P:innate immune response"/>
    <property type="evidence" value="ECO:0007669"/>
    <property type="project" value="TreeGrafter"/>
</dbReference>
<dbReference type="CDD" id="cd00037">
    <property type="entry name" value="CLECT"/>
    <property type="match status" value="2"/>
</dbReference>
<keyword evidence="1" id="KW-0732">Signal</keyword>
<evidence type="ECO:0000313" key="4">
    <source>
        <dbReference type="Proteomes" id="UP000005237"/>
    </source>
</evidence>
<dbReference type="Proteomes" id="UP000005237">
    <property type="component" value="Unassembled WGS sequence"/>
</dbReference>
<dbReference type="InterPro" id="IPR016186">
    <property type="entry name" value="C-type_lectin-like/link_sf"/>
</dbReference>
<evidence type="ECO:0000259" key="2">
    <source>
        <dbReference type="PROSITE" id="PS50041"/>
    </source>
</evidence>
<proteinExistence type="predicted"/>
<reference evidence="3" key="2">
    <citation type="submission" date="2022-06" db="UniProtKB">
        <authorList>
            <consortium name="EnsemblMetazoa"/>
        </authorList>
    </citation>
    <scope>IDENTIFICATION</scope>
    <source>
        <strain evidence="3">DF5081</strain>
    </source>
</reference>
<dbReference type="InterPro" id="IPR001304">
    <property type="entry name" value="C-type_lectin-like"/>
</dbReference>
<dbReference type="Pfam" id="PF00059">
    <property type="entry name" value="Lectin_C"/>
    <property type="match status" value="2"/>
</dbReference>
<feature type="signal peptide" evidence="1">
    <location>
        <begin position="1"/>
        <end position="17"/>
    </location>
</feature>
<feature type="chain" id="PRO_5035870576" description="C-type lectin domain-containing protein" evidence="1">
    <location>
        <begin position="18"/>
        <end position="292"/>
    </location>
</feature>
<organism evidence="3 4">
    <name type="scientific">Caenorhabditis japonica</name>
    <dbReference type="NCBI Taxonomy" id="281687"/>
    <lineage>
        <taxon>Eukaryota</taxon>
        <taxon>Metazoa</taxon>
        <taxon>Ecdysozoa</taxon>
        <taxon>Nematoda</taxon>
        <taxon>Chromadorea</taxon>
        <taxon>Rhabditida</taxon>
        <taxon>Rhabditina</taxon>
        <taxon>Rhabditomorpha</taxon>
        <taxon>Rhabditoidea</taxon>
        <taxon>Rhabditidae</taxon>
        <taxon>Peloderinae</taxon>
        <taxon>Caenorhabditis</taxon>
    </lineage>
</organism>
<keyword evidence="4" id="KW-1185">Reference proteome</keyword>
<dbReference type="SMART" id="SM00034">
    <property type="entry name" value="CLECT"/>
    <property type="match status" value="2"/>
</dbReference>
<dbReference type="EnsemblMetazoa" id="CJA11116.1">
    <property type="protein sequence ID" value="CJA11116.1"/>
    <property type="gene ID" value="WBGene00130320"/>
</dbReference>
<dbReference type="Gene3D" id="3.10.100.10">
    <property type="entry name" value="Mannose-Binding Protein A, subunit A"/>
    <property type="match status" value="2"/>
</dbReference>
<dbReference type="SUPFAM" id="SSF56436">
    <property type="entry name" value="C-type lectin-like"/>
    <property type="match status" value="2"/>
</dbReference>